<dbReference type="Proteomes" id="UP000554837">
    <property type="component" value="Unassembled WGS sequence"/>
</dbReference>
<comment type="caution">
    <text evidence="1">The sequence shown here is derived from an EMBL/GenBank/DDBJ whole genome shotgun (WGS) entry which is preliminary data.</text>
</comment>
<name>A0A840S9Y9_9BURK</name>
<sequence length="132" mass="13741">MERLPGLKPNVSPLCKAQGFIGKATGRDHDAAGCTLCCHDAIELANDVDANTLCAPLFALNEVKLAVASKFQIDAAIGAASSGLFDCKPLEPIGLSHEAFEFSPGERVQGLGGVVGLDGRLDQLACLTLPHK</sequence>
<dbReference type="EMBL" id="JACHHO010000003">
    <property type="protein sequence ID" value="MBB5205219.1"/>
    <property type="molecule type" value="Genomic_DNA"/>
</dbReference>
<gene>
    <name evidence="1" type="ORF">HNQ51_002538</name>
</gene>
<keyword evidence="2" id="KW-1185">Reference proteome</keyword>
<reference evidence="1 2" key="1">
    <citation type="submission" date="2020-08" db="EMBL/GenBank/DDBJ databases">
        <title>Genomic Encyclopedia of Type Strains, Phase IV (KMG-IV): sequencing the most valuable type-strain genomes for metagenomic binning, comparative biology and taxonomic classification.</title>
        <authorList>
            <person name="Goeker M."/>
        </authorList>
    </citation>
    <scope>NUCLEOTIDE SEQUENCE [LARGE SCALE GENOMIC DNA]</scope>
    <source>
        <strain evidence="1 2">DSM 23958</strain>
    </source>
</reference>
<evidence type="ECO:0000313" key="2">
    <source>
        <dbReference type="Proteomes" id="UP000554837"/>
    </source>
</evidence>
<dbReference type="AlphaFoldDB" id="A0A840S9Y9"/>
<organism evidence="1 2">
    <name type="scientific">Inhella inkyongensis</name>
    <dbReference type="NCBI Taxonomy" id="392593"/>
    <lineage>
        <taxon>Bacteria</taxon>
        <taxon>Pseudomonadati</taxon>
        <taxon>Pseudomonadota</taxon>
        <taxon>Betaproteobacteria</taxon>
        <taxon>Burkholderiales</taxon>
        <taxon>Sphaerotilaceae</taxon>
        <taxon>Inhella</taxon>
    </lineage>
</organism>
<protein>
    <submittedName>
        <fullName evidence="1">Uncharacterized protein</fullName>
    </submittedName>
</protein>
<proteinExistence type="predicted"/>
<evidence type="ECO:0000313" key="1">
    <source>
        <dbReference type="EMBL" id="MBB5205219.1"/>
    </source>
</evidence>
<accession>A0A840S9Y9</accession>